<evidence type="ECO:0000256" key="6">
    <source>
        <dbReference type="ARBA" id="ARBA00022679"/>
    </source>
</evidence>
<reference evidence="11 12" key="1">
    <citation type="submission" date="2019-03" db="EMBL/GenBank/DDBJ databases">
        <title>Sequencing 25 genomes of Wallemia mellicola.</title>
        <authorList>
            <person name="Gostincar C."/>
        </authorList>
    </citation>
    <scope>NUCLEOTIDE SEQUENCE [LARGE SCALE GENOMIC DNA]</scope>
    <source>
        <strain evidence="11 12">EXF-6152</strain>
    </source>
</reference>
<dbReference type="GO" id="GO:0006950">
    <property type="term" value="P:response to stress"/>
    <property type="evidence" value="ECO:0007669"/>
    <property type="project" value="UniProtKB-ARBA"/>
</dbReference>
<dbReference type="InterPro" id="IPR000682">
    <property type="entry name" value="PCMT"/>
</dbReference>
<comment type="catalytic activity">
    <reaction evidence="8">
        <text>[protein]-L-isoaspartate + S-adenosyl-L-methionine = [protein]-L-isoaspartate alpha-methyl ester + S-adenosyl-L-homocysteine</text>
        <dbReference type="Rhea" id="RHEA:12705"/>
        <dbReference type="Rhea" id="RHEA-COMP:12143"/>
        <dbReference type="Rhea" id="RHEA-COMP:12144"/>
        <dbReference type="ChEBI" id="CHEBI:57856"/>
        <dbReference type="ChEBI" id="CHEBI:59789"/>
        <dbReference type="ChEBI" id="CHEBI:90596"/>
        <dbReference type="ChEBI" id="CHEBI:90598"/>
        <dbReference type="EC" id="2.1.1.77"/>
    </reaction>
    <physiologicalReaction direction="left-to-right" evidence="8">
        <dbReference type="Rhea" id="RHEA:12706"/>
    </physiologicalReaction>
</comment>
<organism evidence="11 12">
    <name type="scientific">Wallemia mellicola</name>
    <dbReference type="NCBI Taxonomy" id="1708541"/>
    <lineage>
        <taxon>Eukaryota</taxon>
        <taxon>Fungi</taxon>
        <taxon>Dikarya</taxon>
        <taxon>Basidiomycota</taxon>
        <taxon>Wallemiomycotina</taxon>
        <taxon>Wallemiomycetes</taxon>
        <taxon>Wallemiales</taxon>
        <taxon>Wallemiaceae</taxon>
        <taxon>Wallemia</taxon>
    </lineage>
</organism>
<dbReference type="CDD" id="cd02440">
    <property type="entry name" value="AdoMet_MTases"/>
    <property type="match status" value="1"/>
</dbReference>
<dbReference type="GO" id="GO:0032259">
    <property type="term" value="P:methylation"/>
    <property type="evidence" value="ECO:0007669"/>
    <property type="project" value="UniProtKB-KW"/>
</dbReference>
<evidence type="ECO:0000256" key="5">
    <source>
        <dbReference type="ARBA" id="ARBA00022603"/>
    </source>
</evidence>
<keyword evidence="4" id="KW-0963">Cytoplasm</keyword>
<dbReference type="Pfam" id="PF01135">
    <property type="entry name" value="PCMT"/>
    <property type="match status" value="1"/>
</dbReference>
<proteinExistence type="inferred from homology"/>
<gene>
    <name evidence="11" type="ORF">E3Q22_01139</name>
</gene>
<dbReference type="EC" id="2.1.1.77" evidence="10"/>
<comment type="subunit">
    <text evidence="3">Monomer.</text>
</comment>
<evidence type="ECO:0000256" key="9">
    <source>
        <dbReference type="ARBA" id="ARBA00054057"/>
    </source>
</evidence>
<protein>
    <recommendedName>
        <fullName evidence="10">Protein-L-isoaspartate O-methyltransferase</fullName>
        <ecNumber evidence="10">2.1.1.77</ecNumber>
    </recommendedName>
</protein>
<sequence>MCSAKSNVDLISNLRASKLISSDAVVAAMKKVDRANYVRIKSAAYEDSPQSIGYSATISAPHMHAHATENLLDYLKPGSKVLDVGSGSGYSCAVFHHLVGPTGKVVGVDHIDKLVELSEYNLKNDGLGDMLDSGAIKMVTGDGRQGYADSGPYDAIHVGAAAPSMPTALVQQLAQPGRMFVPVEKKSGNGQSIWQVDKDDNGALHYEELISVMYVPLTDRKQQIDF</sequence>
<dbReference type="AlphaFoldDB" id="A0A4T0Q017"/>
<evidence type="ECO:0000313" key="12">
    <source>
        <dbReference type="Proteomes" id="UP000310685"/>
    </source>
</evidence>
<evidence type="ECO:0000256" key="10">
    <source>
        <dbReference type="RuleBase" id="RU003802"/>
    </source>
</evidence>
<dbReference type="SUPFAM" id="SSF53335">
    <property type="entry name" value="S-adenosyl-L-methionine-dependent methyltransferases"/>
    <property type="match status" value="1"/>
</dbReference>
<keyword evidence="5 10" id="KW-0489">Methyltransferase</keyword>
<dbReference type="EMBL" id="SPRC01000008">
    <property type="protein sequence ID" value="TIB81422.1"/>
    <property type="molecule type" value="Genomic_DNA"/>
</dbReference>
<evidence type="ECO:0000256" key="7">
    <source>
        <dbReference type="ARBA" id="ARBA00022691"/>
    </source>
</evidence>
<dbReference type="InterPro" id="IPR029063">
    <property type="entry name" value="SAM-dependent_MTases_sf"/>
</dbReference>
<comment type="subcellular location">
    <subcellularLocation>
        <location evidence="1">Cytoplasm</location>
        <location evidence="1">Cytosol</location>
    </subcellularLocation>
</comment>
<evidence type="ECO:0000313" key="11">
    <source>
        <dbReference type="EMBL" id="TIB81422.1"/>
    </source>
</evidence>
<dbReference type="Gene3D" id="3.40.50.150">
    <property type="entry name" value="Vaccinia Virus protein VP39"/>
    <property type="match status" value="1"/>
</dbReference>
<keyword evidence="6 10" id="KW-0808">Transferase</keyword>
<evidence type="ECO:0000256" key="1">
    <source>
        <dbReference type="ARBA" id="ARBA00004514"/>
    </source>
</evidence>
<dbReference type="PANTHER" id="PTHR11579:SF0">
    <property type="entry name" value="PROTEIN-L-ISOASPARTATE(D-ASPARTATE) O-METHYLTRANSFERASE"/>
    <property type="match status" value="1"/>
</dbReference>
<dbReference type="NCBIfam" id="TIGR00080">
    <property type="entry name" value="pimt"/>
    <property type="match status" value="1"/>
</dbReference>
<comment type="similarity">
    <text evidence="2 10">Belongs to the methyltransferase superfamily. L-isoaspartyl/D-aspartyl protein methyltransferase family.</text>
</comment>
<evidence type="ECO:0000256" key="8">
    <source>
        <dbReference type="ARBA" id="ARBA00035815"/>
    </source>
</evidence>
<dbReference type="GO" id="GO:0005829">
    <property type="term" value="C:cytosol"/>
    <property type="evidence" value="ECO:0007669"/>
    <property type="project" value="UniProtKB-SubCell"/>
</dbReference>
<keyword evidence="7 10" id="KW-0949">S-adenosyl-L-methionine</keyword>
<comment type="function">
    <text evidence="9">Initiates the repair of damaged proteins by catalyzing methyl esterification of L-isoaspartyl and D-aspartyl residues produced by spontaneous isomerization and racemization of L-aspartyl and L-asparaginyl residues in aging peptides and proteins.</text>
</comment>
<evidence type="ECO:0000256" key="4">
    <source>
        <dbReference type="ARBA" id="ARBA00022490"/>
    </source>
</evidence>
<dbReference type="Proteomes" id="UP000310685">
    <property type="component" value="Unassembled WGS sequence"/>
</dbReference>
<comment type="caution">
    <text evidence="11">The sequence shown here is derived from an EMBL/GenBank/DDBJ whole genome shotgun (WGS) entry which is preliminary data.</text>
</comment>
<evidence type="ECO:0000256" key="3">
    <source>
        <dbReference type="ARBA" id="ARBA00011245"/>
    </source>
</evidence>
<dbReference type="PROSITE" id="PS01279">
    <property type="entry name" value="PCMT"/>
    <property type="match status" value="1"/>
</dbReference>
<dbReference type="GO" id="GO:0004719">
    <property type="term" value="F:protein-L-isoaspartate (D-aspartate) O-methyltransferase activity"/>
    <property type="evidence" value="ECO:0007669"/>
    <property type="project" value="UniProtKB-UniRule"/>
</dbReference>
<dbReference type="FunFam" id="3.40.50.150:FF:000235">
    <property type="entry name" value="Protein-L-isoaspartate O-methyltransferase"/>
    <property type="match status" value="1"/>
</dbReference>
<dbReference type="PANTHER" id="PTHR11579">
    <property type="entry name" value="PROTEIN-L-ISOASPARTATE O-METHYLTRANSFERASE"/>
    <property type="match status" value="1"/>
</dbReference>
<accession>A0A4T0Q017</accession>
<name>A0A4T0Q017_9BASI</name>
<evidence type="ECO:0000256" key="2">
    <source>
        <dbReference type="ARBA" id="ARBA00005369"/>
    </source>
</evidence>
<dbReference type="OMA" id="HMHASAC"/>